<evidence type="ECO:0000256" key="7">
    <source>
        <dbReference type="RuleBase" id="RU367100"/>
    </source>
</evidence>
<sequence>MSEASGYSTSSINSERASQHASVVSLRSGASLRQAAASLRSGAPIRRNVTVYEPNYYENKFTLFNIPRRVFAWIYSISLVALTILGFLFVAVTPIDVIVQTAGSALSGLKMFIVIIVWVVFLVVSILFYFSRLLQARTALNDVPVKSVYIPSQGDYPHDVYLHIDDDLRQCVEIGQQAGPLSDESIIINHPGLSPPEYVQSRNLTVLKSKGIESTEEVARLNPATLLPPDSSYEDIIRSVSDKFVTQRYRVFTSIDIPGNYTFREICIYLARVYADNYKANEHKLTRIIHLYEKFRFGGSLISDHELIEFMIEFDRLAQVCQSDYNHVVQADNSRDELHLRAQHLDRLDPGHSRREWSDYDSMIDWHEYPGRDNRYEDDHYHHTPIDEQFYEQVLESDSIVQQSASPSRRVSRSFDRLMVPHASSTSLHWFHRNSSSSSVRSVIRSKLALSKPSVHEDDRGSVIERISSMMSIQRKYSGYVTDSERSEDE</sequence>
<dbReference type="AlphaFoldDB" id="A0A642UT57"/>
<evidence type="ECO:0000313" key="9">
    <source>
        <dbReference type="Proteomes" id="UP000449547"/>
    </source>
</evidence>
<comment type="subcellular location">
    <subcellularLocation>
        <location evidence="7">Membrane</location>
        <topology evidence="7">Multi-pass membrane protein</topology>
    </subcellularLocation>
</comment>
<evidence type="ECO:0000256" key="3">
    <source>
        <dbReference type="ARBA" id="ARBA00021353"/>
    </source>
</evidence>
<keyword evidence="4 7" id="KW-0812">Transmembrane</keyword>
<dbReference type="OMA" id="QWIYSIS"/>
<comment type="function">
    <text evidence="1 7">Required for growth under high-pressure and low-temperature conditions.</text>
</comment>
<keyword evidence="5 7" id="KW-1133">Transmembrane helix</keyword>
<comment type="caution">
    <text evidence="8">The sequence shown here is derived from an EMBL/GenBank/DDBJ whole genome shotgun (WGS) entry which is preliminary data.</text>
</comment>
<proteinExistence type="inferred from homology"/>
<comment type="similarity">
    <text evidence="2 7">Belongs to the DLT1 family.</text>
</comment>
<keyword evidence="9" id="KW-1185">Reference proteome</keyword>
<dbReference type="OrthoDB" id="4096362at2759"/>
<protein>
    <recommendedName>
        <fullName evidence="3 7">Defect at low temperature protein 1</fullName>
    </recommendedName>
</protein>
<name>A0A642UT57_DIURU</name>
<dbReference type="VEuPathDB" id="FungiDB:DIURU_003614"/>
<accession>A0A642UT57</accession>
<dbReference type="GO" id="GO:0016020">
    <property type="term" value="C:membrane"/>
    <property type="evidence" value="ECO:0007669"/>
    <property type="project" value="UniProtKB-SubCell"/>
</dbReference>
<dbReference type="InterPro" id="IPR038869">
    <property type="entry name" value="DLT1"/>
</dbReference>
<dbReference type="EMBL" id="SWFT01000105">
    <property type="protein sequence ID" value="KAA8901244.1"/>
    <property type="molecule type" value="Genomic_DNA"/>
</dbReference>
<evidence type="ECO:0000256" key="6">
    <source>
        <dbReference type="ARBA" id="ARBA00023136"/>
    </source>
</evidence>
<keyword evidence="6 7" id="KW-0472">Membrane</keyword>
<evidence type="ECO:0000256" key="1">
    <source>
        <dbReference type="ARBA" id="ARBA00002489"/>
    </source>
</evidence>
<feature type="transmembrane region" description="Helical" evidence="7">
    <location>
        <begin position="70"/>
        <end position="91"/>
    </location>
</feature>
<evidence type="ECO:0000256" key="2">
    <source>
        <dbReference type="ARBA" id="ARBA00005550"/>
    </source>
</evidence>
<evidence type="ECO:0000256" key="5">
    <source>
        <dbReference type="ARBA" id="ARBA00022989"/>
    </source>
</evidence>
<feature type="transmembrane region" description="Helical" evidence="7">
    <location>
        <begin position="111"/>
        <end position="130"/>
    </location>
</feature>
<dbReference type="PANTHER" id="PTHR40021">
    <property type="entry name" value="DEFECT AT LOW TEMPERATURE PROTEIN 1"/>
    <property type="match status" value="1"/>
</dbReference>
<evidence type="ECO:0000256" key="4">
    <source>
        <dbReference type="ARBA" id="ARBA00022692"/>
    </source>
</evidence>
<gene>
    <name evidence="7" type="primary">DLT1</name>
    <name evidence="8" type="ORF">DIURU_003614</name>
</gene>
<dbReference type="Proteomes" id="UP000449547">
    <property type="component" value="Unassembled WGS sequence"/>
</dbReference>
<organism evidence="8 9">
    <name type="scientific">Diutina rugosa</name>
    <name type="common">Yeast</name>
    <name type="synonym">Candida rugosa</name>
    <dbReference type="NCBI Taxonomy" id="5481"/>
    <lineage>
        <taxon>Eukaryota</taxon>
        <taxon>Fungi</taxon>
        <taxon>Dikarya</taxon>
        <taxon>Ascomycota</taxon>
        <taxon>Saccharomycotina</taxon>
        <taxon>Pichiomycetes</taxon>
        <taxon>Debaryomycetaceae</taxon>
        <taxon>Diutina</taxon>
    </lineage>
</organism>
<dbReference type="PANTHER" id="PTHR40021:SF1">
    <property type="entry name" value="DEFECT AT LOW TEMPERATURE PROTEIN 1"/>
    <property type="match status" value="1"/>
</dbReference>
<evidence type="ECO:0000313" key="8">
    <source>
        <dbReference type="EMBL" id="KAA8901244.1"/>
    </source>
</evidence>
<reference evidence="8 9" key="1">
    <citation type="submission" date="2019-07" db="EMBL/GenBank/DDBJ databases">
        <title>Genome assembly of two rare yeast pathogens: Diutina rugosa and Trichomonascus ciferrii.</title>
        <authorList>
            <person name="Mixao V."/>
            <person name="Saus E."/>
            <person name="Hansen A."/>
            <person name="Lass-Flor C."/>
            <person name="Gabaldon T."/>
        </authorList>
    </citation>
    <scope>NUCLEOTIDE SEQUENCE [LARGE SCALE GENOMIC DNA]</scope>
    <source>
        <strain evidence="8 9">CBS 613</strain>
    </source>
</reference>